<evidence type="ECO:0000313" key="3">
    <source>
        <dbReference type="Proteomes" id="UP000274327"/>
    </source>
</evidence>
<dbReference type="NCBIfam" id="NF033179">
    <property type="entry name" value="TnsA_like_Actin"/>
    <property type="match status" value="1"/>
</dbReference>
<sequence length="270" mass="29695">MAVISSICQWRVSGLIDVSVDDDGDVGASGTTLRYCTVVGDEVATTWEQARADLIIEGLPVRVPPTYRGQRSYPGLFWAATNDRTLVYESLLELDRLWLADFDPGTVGICTQPFQIAGRDSTGLRAHVPDLLLVHSDHSATVVDIKPAAFLEKPRVRAQFEWTRTLCHSKGWSYEVFTGGDPIVLRNLKLLAVGRRPDRLPNGDLVEARARLGEEGITLGKVLARKPLTCGESAWRVAVFALVWSGEVSLDLRRPLSSKTVLQATSEVKV</sequence>
<dbReference type="EMBL" id="QOCI01000001">
    <property type="protein sequence ID" value="RRR19960.1"/>
    <property type="molecule type" value="Genomic_DNA"/>
</dbReference>
<accession>A0A3R8QVV5</accession>
<gene>
    <name evidence="2" type="ORF">DS079_00685</name>
</gene>
<protein>
    <submittedName>
        <fullName evidence="2">Transposase</fullName>
    </submittedName>
</protein>
<name>A0A3R8QVV5_9MICO</name>
<dbReference type="AlphaFoldDB" id="A0A3R8QVV5"/>
<proteinExistence type="predicted"/>
<keyword evidence="3" id="KW-1185">Reference proteome</keyword>
<dbReference type="InterPro" id="IPR048000">
    <property type="entry name" value="TnsA-like"/>
</dbReference>
<evidence type="ECO:0000313" key="2">
    <source>
        <dbReference type="EMBL" id="RRR19960.1"/>
    </source>
</evidence>
<feature type="domain" description="TnsA endonuclease N-terminal" evidence="1">
    <location>
        <begin position="106"/>
        <end position="178"/>
    </location>
</feature>
<organism evidence="2 3">
    <name type="scientific">Brachybacterium paraconglomeratum</name>
    <dbReference type="NCBI Taxonomy" id="173362"/>
    <lineage>
        <taxon>Bacteria</taxon>
        <taxon>Bacillati</taxon>
        <taxon>Actinomycetota</taxon>
        <taxon>Actinomycetes</taxon>
        <taxon>Micrococcales</taxon>
        <taxon>Dermabacteraceae</taxon>
        <taxon>Brachybacterium</taxon>
    </lineage>
</organism>
<dbReference type="InterPro" id="IPR014833">
    <property type="entry name" value="TnsA_N"/>
</dbReference>
<dbReference type="Proteomes" id="UP000274327">
    <property type="component" value="Unassembled WGS sequence"/>
</dbReference>
<dbReference type="Pfam" id="PF08722">
    <property type="entry name" value="Tn7_TnsA-like_N"/>
    <property type="match status" value="1"/>
</dbReference>
<reference evidence="2 3" key="1">
    <citation type="submission" date="2018-07" db="EMBL/GenBank/DDBJ databases">
        <title>Brachybacteriurn paraconglorneratum KCTC 9916.</title>
        <authorList>
            <person name="Li Y."/>
        </authorList>
    </citation>
    <scope>NUCLEOTIDE SEQUENCE [LARGE SCALE GENOMIC DNA]</scope>
    <source>
        <strain evidence="2 3">KCTC 9916</strain>
    </source>
</reference>
<comment type="caution">
    <text evidence="2">The sequence shown here is derived from an EMBL/GenBank/DDBJ whole genome shotgun (WGS) entry which is preliminary data.</text>
</comment>
<evidence type="ECO:0000259" key="1">
    <source>
        <dbReference type="Pfam" id="PF08722"/>
    </source>
</evidence>